<gene>
    <name evidence="9" type="primary">xerC</name>
    <name evidence="12" type="ORF">SAMN04487893_11821</name>
</gene>
<dbReference type="Pfam" id="PF00589">
    <property type="entry name" value="Phage_integrase"/>
    <property type="match status" value="1"/>
</dbReference>
<dbReference type="InterPro" id="IPR023009">
    <property type="entry name" value="Tyrosine_recombinase_XerC/XerD"/>
</dbReference>
<accession>A0A1I3UM46</accession>
<dbReference type="Gene3D" id="1.10.443.10">
    <property type="entry name" value="Intergrase catalytic core"/>
    <property type="match status" value="1"/>
</dbReference>
<evidence type="ECO:0000256" key="2">
    <source>
        <dbReference type="ARBA" id="ARBA00022490"/>
    </source>
</evidence>
<dbReference type="InterPro" id="IPR010998">
    <property type="entry name" value="Integrase_recombinase_N"/>
</dbReference>
<keyword evidence="6 9" id="KW-0238">DNA-binding</keyword>
<evidence type="ECO:0000313" key="12">
    <source>
        <dbReference type="EMBL" id="SFJ82996.1"/>
    </source>
</evidence>
<evidence type="ECO:0000256" key="5">
    <source>
        <dbReference type="ARBA" id="ARBA00022908"/>
    </source>
</evidence>
<keyword evidence="8 9" id="KW-0131">Cell cycle</keyword>
<dbReference type="Proteomes" id="UP000243887">
    <property type="component" value="Unassembled WGS sequence"/>
</dbReference>
<feature type="domain" description="Tyr recombinase" evidence="10">
    <location>
        <begin position="111"/>
        <end position="295"/>
    </location>
</feature>
<comment type="similarity">
    <text evidence="9">Belongs to the 'phage' integrase family. XerC subfamily.</text>
</comment>
<dbReference type="GO" id="GO:0005737">
    <property type="term" value="C:cytoplasm"/>
    <property type="evidence" value="ECO:0007669"/>
    <property type="project" value="UniProtKB-SubCell"/>
</dbReference>
<keyword evidence="13" id="KW-1185">Reference proteome</keyword>
<evidence type="ECO:0000256" key="4">
    <source>
        <dbReference type="ARBA" id="ARBA00022829"/>
    </source>
</evidence>
<feature type="active site" evidence="9">
    <location>
        <position position="250"/>
    </location>
</feature>
<dbReference type="NCBIfam" id="NF001399">
    <property type="entry name" value="PRK00283.1"/>
    <property type="match status" value="1"/>
</dbReference>
<evidence type="ECO:0000256" key="7">
    <source>
        <dbReference type="ARBA" id="ARBA00023172"/>
    </source>
</evidence>
<evidence type="ECO:0000256" key="8">
    <source>
        <dbReference type="ARBA" id="ARBA00023306"/>
    </source>
</evidence>
<evidence type="ECO:0000259" key="10">
    <source>
        <dbReference type="PROSITE" id="PS51898"/>
    </source>
</evidence>
<evidence type="ECO:0000259" key="11">
    <source>
        <dbReference type="PROSITE" id="PS51900"/>
    </source>
</evidence>
<keyword evidence="4 9" id="KW-0159">Chromosome partition</keyword>
<proteinExistence type="inferred from homology"/>
<dbReference type="STRING" id="1150112.SAMN04487893_11821"/>
<dbReference type="GO" id="GO:0009037">
    <property type="term" value="F:tyrosine-based site-specific recombinase activity"/>
    <property type="evidence" value="ECO:0007669"/>
    <property type="project" value="UniProtKB-UniRule"/>
</dbReference>
<feature type="domain" description="Core-binding (CB)" evidence="11">
    <location>
        <begin position="4"/>
        <end position="90"/>
    </location>
</feature>
<comment type="function">
    <text evidence="9">Site-specific tyrosine recombinase, which acts by catalyzing the cutting and rejoining of the recombining DNA molecules. The XerC-XerD complex is essential to convert dimers of the bacterial chromosome into monomers to permit their segregation at cell division. It also contributes to the segregational stability of plasmids.</text>
</comment>
<dbReference type="InterPro" id="IPR013762">
    <property type="entry name" value="Integrase-like_cat_sf"/>
</dbReference>
<evidence type="ECO:0000256" key="3">
    <source>
        <dbReference type="ARBA" id="ARBA00022618"/>
    </source>
</evidence>
<dbReference type="GO" id="GO:0003677">
    <property type="term" value="F:DNA binding"/>
    <property type="evidence" value="ECO:0007669"/>
    <property type="project" value="UniProtKB-UniRule"/>
</dbReference>
<feature type="active site" evidence="9">
    <location>
        <position position="273"/>
    </location>
</feature>
<comment type="subcellular location">
    <subcellularLocation>
        <location evidence="1 9">Cytoplasm</location>
    </subcellularLocation>
</comment>
<comment type="subunit">
    <text evidence="9">Forms a cyclic heterotetrameric complex composed of two molecules of XerC and two molecules of XerD.</text>
</comment>
<dbReference type="PROSITE" id="PS51898">
    <property type="entry name" value="TYR_RECOMBINASE"/>
    <property type="match status" value="1"/>
</dbReference>
<keyword evidence="2 9" id="KW-0963">Cytoplasm</keyword>
<organism evidence="12 13">
    <name type="scientific">Myroides guanonis</name>
    <dbReference type="NCBI Taxonomy" id="1150112"/>
    <lineage>
        <taxon>Bacteria</taxon>
        <taxon>Pseudomonadati</taxon>
        <taxon>Bacteroidota</taxon>
        <taxon>Flavobacteriia</taxon>
        <taxon>Flavobacteriales</taxon>
        <taxon>Flavobacteriaceae</taxon>
        <taxon>Myroides</taxon>
    </lineage>
</organism>
<dbReference type="GO" id="GO:0051301">
    <property type="term" value="P:cell division"/>
    <property type="evidence" value="ECO:0007669"/>
    <property type="project" value="UniProtKB-KW"/>
</dbReference>
<reference evidence="13" key="1">
    <citation type="submission" date="2016-10" db="EMBL/GenBank/DDBJ databases">
        <authorList>
            <person name="Varghese N."/>
            <person name="Submissions S."/>
        </authorList>
    </citation>
    <scope>NUCLEOTIDE SEQUENCE [LARGE SCALE GENOMIC DNA]</scope>
    <source>
        <strain evidence="13">DSM 26542</strain>
    </source>
</reference>
<dbReference type="PANTHER" id="PTHR30349">
    <property type="entry name" value="PHAGE INTEGRASE-RELATED"/>
    <property type="match status" value="1"/>
</dbReference>
<keyword evidence="7 9" id="KW-0233">DNA recombination</keyword>
<dbReference type="PANTHER" id="PTHR30349:SF81">
    <property type="entry name" value="TYROSINE RECOMBINASE XERC"/>
    <property type="match status" value="1"/>
</dbReference>
<sequence>MIHKDWDYYLSSFRTYLKLERALSENSIANYTFDVERLITYLAQYNEVISPLEVTPDLIQAFLYQINAEVAPTTQSRIISGLKSFFNYLLLERCLDKSPMDLIEVPKTGRKLPDVLALEEIDLLMEGIDHSTPEGYRNRVILETLYSCGLRVSELTHLRKSDLFFEEGFIRIIGKGEKHRFVPIGPDTMGFINRYMQEIRSHLKIDSKYSDIVFLNRRGRQLTRAMIFTIVKNAAVEIGLKKQISPHTFRHSYATHLLENGADIRAIQLLLGHESITTTEIYTHVNREHLRSVLEKFHPRSSSVNEK</sequence>
<keyword evidence="5 9" id="KW-0229">DNA integration</keyword>
<dbReference type="Gene3D" id="1.10.150.130">
    <property type="match status" value="1"/>
</dbReference>
<feature type="active site" description="O-(3'-phospho-DNA)-tyrosine intermediate" evidence="9">
    <location>
        <position position="282"/>
    </location>
</feature>
<dbReference type="OrthoDB" id="9801717at2"/>
<dbReference type="AlphaFoldDB" id="A0A1I3UM46"/>
<dbReference type="InterPro" id="IPR050090">
    <property type="entry name" value="Tyrosine_recombinase_XerCD"/>
</dbReference>
<dbReference type="GO" id="GO:0006313">
    <property type="term" value="P:DNA transposition"/>
    <property type="evidence" value="ECO:0007669"/>
    <property type="project" value="UniProtKB-UniRule"/>
</dbReference>
<dbReference type="SUPFAM" id="SSF56349">
    <property type="entry name" value="DNA breaking-rejoining enzymes"/>
    <property type="match status" value="1"/>
</dbReference>
<evidence type="ECO:0000256" key="6">
    <source>
        <dbReference type="ARBA" id="ARBA00023125"/>
    </source>
</evidence>
<dbReference type="CDD" id="cd00798">
    <property type="entry name" value="INT_XerDC_C"/>
    <property type="match status" value="1"/>
</dbReference>
<dbReference type="HAMAP" id="MF_01808">
    <property type="entry name" value="Recomb_XerC_XerD"/>
    <property type="match status" value="1"/>
</dbReference>
<feature type="active site" evidence="9">
    <location>
        <position position="175"/>
    </location>
</feature>
<dbReference type="EMBL" id="FORU01000018">
    <property type="protein sequence ID" value="SFJ82996.1"/>
    <property type="molecule type" value="Genomic_DNA"/>
</dbReference>
<feature type="active site" evidence="9">
    <location>
        <position position="151"/>
    </location>
</feature>
<evidence type="ECO:0000313" key="13">
    <source>
        <dbReference type="Proteomes" id="UP000243887"/>
    </source>
</evidence>
<evidence type="ECO:0000256" key="9">
    <source>
        <dbReference type="HAMAP-Rule" id="MF_01808"/>
    </source>
</evidence>
<dbReference type="GO" id="GO:0007059">
    <property type="term" value="P:chromosome segregation"/>
    <property type="evidence" value="ECO:0007669"/>
    <property type="project" value="UniProtKB-UniRule"/>
</dbReference>
<dbReference type="PROSITE" id="PS51900">
    <property type="entry name" value="CB"/>
    <property type="match status" value="1"/>
</dbReference>
<evidence type="ECO:0000256" key="1">
    <source>
        <dbReference type="ARBA" id="ARBA00004496"/>
    </source>
</evidence>
<feature type="active site" evidence="9">
    <location>
        <position position="247"/>
    </location>
</feature>
<dbReference type="InterPro" id="IPR002104">
    <property type="entry name" value="Integrase_catalytic"/>
</dbReference>
<dbReference type="InterPro" id="IPR044068">
    <property type="entry name" value="CB"/>
</dbReference>
<dbReference type="InterPro" id="IPR011010">
    <property type="entry name" value="DNA_brk_join_enz"/>
</dbReference>
<name>A0A1I3UM46_9FLAO</name>
<dbReference type="Pfam" id="PF02899">
    <property type="entry name" value="Phage_int_SAM_1"/>
    <property type="match status" value="1"/>
</dbReference>
<dbReference type="InterPro" id="IPR004107">
    <property type="entry name" value="Integrase_SAM-like_N"/>
</dbReference>
<dbReference type="RefSeq" id="WP_090681082.1">
    <property type="nucleotide sequence ID" value="NZ_FORU01000018.1"/>
</dbReference>
<keyword evidence="3 9" id="KW-0132">Cell division</keyword>
<protein>
    <recommendedName>
        <fullName evidence="9">Tyrosine recombinase XerC</fullName>
    </recommendedName>
</protein>